<feature type="transmembrane region" description="Helical" evidence="1">
    <location>
        <begin position="418"/>
        <end position="442"/>
    </location>
</feature>
<keyword evidence="2" id="KW-0732">Signal</keyword>
<proteinExistence type="predicted"/>
<protein>
    <submittedName>
        <fullName evidence="3">Uncharacterized protein</fullName>
    </submittedName>
</protein>
<feature type="transmembrane region" description="Helical" evidence="1">
    <location>
        <begin position="1161"/>
        <end position="1181"/>
    </location>
</feature>
<feature type="transmembrane region" description="Helical" evidence="1">
    <location>
        <begin position="454"/>
        <end position="475"/>
    </location>
</feature>
<feature type="transmembrane region" description="Helical" evidence="1">
    <location>
        <begin position="1406"/>
        <end position="1426"/>
    </location>
</feature>
<evidence type="ECO:0000256" key="2">
    <source>
        <dbReference type="SAM" id="SignalP"/>
    </source>
</evidence>
<name>A0ABT9D5C4_9CELL</name>
<feature type="transmembrane region" description="Helical" evidence="1">
    <location>
        <begin position="1314"/>
        <end position="1334"/>
    </location>
</feature>
<comment type="caution">
    <text evidence="3">The sequence shown here is derived from an EMBL/GenBank/DDBJ whole genome shotgun (WGS) entry which is preliminary data.</text>
</comment>
<keyword evidence="4" id="KW-1185">Reference proteome</keyword>
<feature type="transmembrane region" description="Helical" evidence="1">
    <location>
        <begin position="629"/>
        <end position="652"/>
    </location>
</feature>
<reference evidence="3 4" key="1">
    <citation type="submission" date="2023-07" db="EMBL/GenBank/DDBJ databases">
        <title>Description of novel actinomycetes strains, isolated from tidal flat sediment.</title>
        <authorList>
            <person name="Lu C."/>
        </authorList>
    </citation>
    <scope>NUCLEOTIDE SEQUENCE [LARGE SCALE GENOMIC DNA]</scope>
    <source>
        <strain evidence="3 4">SYSU T00b441</strain>
    </source>
</reference>
<gene>
    <name evidence="3" type="ORF">Q6348_02070</name>
</gene>
<feature type="transmembrane region" description="Helical" evidence="1">
    <location>
        <begin position="730"/>
        <end position="752"/>
    </location>
</feature>
<feature type="transmembrane region" description="Helical" evidence="1">
    <location>
        <begin position="1135"/>
        <end position="1155"/>
    </location>
</feature>
<feature type="chain" id="PRO_5045566061" evidence="2">
    <location>
        <begin position="34"/>
        <end position="1467"/>
    </location>
</feature>
<keyword evidence="1" id="KW-1133">Transmembrane helix</keyword>
<organism evidence="3 4">
    <name type="scientific">Actinotalea lenta</name>
    <dbReference type="NCBI Taxonomy" id="3064654"/>
    <lineage>
        <taxon>Bacteria</taxon>
        <taxon>Bacillati</taxon>
        <taxon>Actinomycetota</taxon>
        <taxon>Actinomycetes</taxon>
        <taxon>Micrococcales</taxon>
        <taxon>Cellulomonadaceae</taxon>
        <taxon>Actinotalea</taxon>
    </lineage>
</organism>
<evidence type="ECO:0000256" key="1">
    <source>
        <dbReference type="SAM" id="Phobius"/>
    </source>
</evidence>
<feature type="transmembrane region" description="Helical" evidence="1">
    <location>
        <begin position="1261"/>
        <end position="1281"/>
    </location>
</feature>
<feature type="transmembrane region" description="Helical" evidence="1">
    <location>
        <begin position="1375"/>
        <end position="1394"/>
    </location>
</feature>
<evidence type="ECO:0000313" key="3">
    <source>
        <dbReference type="EMBL" id="MDO8105977.1"/>
    </source>
</evidence>
<feature type="transmembrane region" description="Helical" evidence="1">
    <location>
        <begin position="495"/>
        <end position="518"/>
    </location>
</feature>
<feature type="transmembrane region" description="Helical" evidence="1">
    <location>
        <begin position="525"/>
        <end position="541"/>
    </location>
</feature>
<dbReference type="Proteomes" id="UP001232536">
    <property type="component" value="Unassembled WGS sequence"/>
</dbReference>
<feature type="transmembrane region" description="Helical" evidence="1">
    <location>
        <begin position="1432"/>
        <end position="1450"/>
    </location>
</feature>
<feature type="transmembrane region" description="Helical" evidence="1">
    <location>
        <begin position="672"/>
        <end position="690"/>
    </location>
</feature>
<evidence type="ECO:0000313" key="4">
    <source>
        <dbReference type="Proteomes" id="UP001232536"/>
    </source>
</evidence>
<dbReference type="RefSeq" id="WP_304599670.1">
    <property type="nucleotide sequence ID" value="NZ_JAUQYP010000001.1"/>
</dbReference>
<accession>A0ABT9D5C4</accession>
<feature type="signal peptide" evidence="2">
    <location>
        <begin position="1"/>
        <end position="33"/>
    </location>
</feature>
<feature type="transmembrane region" description="Helical" evidence="1">
    <location>
        <begin position="1287"/>
        <end position="1307"/>
    </location>
</feature>
<sequence>MRTHRPTATVVRHALALAVTLLAVLAAAPSASAAQPAPTDDPRPASPAGVVLVGTGGLLWTDIDRTSTPTLWRMVSTGSVGSVSVRTGGTQSCPVDAWLTFSAARRTLAPTPEDAGQDPALDCVPLPQVPASQGVGPTAVPGWSGLVAEQPSAADGGDPEAWQVGRAGALGERIAAVGSCSTAVGPGAAVALARADGTVERYAETLSAVTEADLVACPVDVVDLGQLGFEPEGRRQALARLDRALTLLTHRLPDGWHVVIAGLSGGVGEQGLPAVVDWTVGGGGPVTWLTSASTRRPGLVTLTDLPATAAAAAGADDTDFDGAPLTDGPVRRMSTERTVENRRYLTELTTTVTHLFPVFGGVVVLAGLAAGLALLTGGGRGSAGRRVVRAVLLVASSSPAGAFLAALFRWWVAPAPTVAATLWTVVATFGCALAAWLLARALRPAAVRRPGLEPWLLGGAVATVTWLVLTVDGVTGTTLQQGSVLGSSATVGARFYGFGNLTFAVYAASALVLAGALAAAARSRVAAVAAVGAVGAVTVVVDGWPGYGADIGGILALVPAFAVLLLGLTGRRVTGRRVLAALGLAVLVVAAIGIWDWAGPGPASHLGLFVQRVADGHAWALVAEKASGAWATVANPWGALATLACTATVLVLVGPPRWRPEGLRRAYDRWPVLWRTVVAVVVAAVLGALLNDSGVAVAAVLLGLGGGLLALSWAAQLAASRPAGADPEDALVRATPLALLGVAGGMAAAMLLGSAVLPSQVSAGDVTHGPGTPVVRASTRLVVVGTQGLRWQDVDRTVTPTIWAMVRDGAVVGGVAPGVTTTDRRCLAAGWLALSAGRSVITGSWSDGSFDCEPWTVAPTARGAQVQGWPDLVAAQRSSAYDPHPGVLGDTLDRSGVCSTAVGPGAALALARKNGTVDRYLSLDQALAEPGAAFDCPVTLVDAGAAPYVPASLQDVPTDPAAPLPTTSGQSRTAALMALDATVRRVLAAAPSNATVLLVDVGNPGAGRPWLGVGAVEAGSGLGARFLSSPSTRWEGVGRLLDVPTTVLASQGIANPADFTGATLTAAGARPADVTAVVDGLADLSTRDQALRGLSGWLTGTPMLIALLLLGLAWASGRWLTRGAARVLRRGLDAVLVLLASLPVAMYVMTTWAWWRAADAGAAMWLALAGATVTVAGVAALAPRRPVWAAPGLLASLTFVVLTLDALLGTPLHRGSPLGPSPTLGGRYYGFGNPTYSIYVVGALIGAAALGWWLRERGHRVAAMLAAGVVGLVAMLVDLLPGLGADVGGGLVLLPAAGMVVLAVGGIRVTWTRAGLIGAVGVLLVAGIGVLDWLRPPDQRTHLGRFVQSVLDGTAWETISRKAGYAAATVTSGPIAWITIAVLVGAVLVIWTGRRPAWLARLETRWPVTRGLLIGLLIAGVAGSLVNDYGTRIATVLLAAAVPLVGLLALRSTPDRGHRPRSPRADN</sequence>
<feature type="transmembrane region" description="Helical" evidence="1">
    <location>
        <begin position="578"/>
        <end position="598"/>
    </location>
</feature>
<keyword evidence="1" id="KW-0472">Membrane</keyword>
<feature type="transmembrane region" description="Helical" evidence="1">
    <location>
        <begin position="1188"/>
        <end position="1208"/>
    </location>
</feature>
<feature type="transmembrane region" description="Helical" evidence="1">
    <location>
        <begin position="1236"/>
        <end position="1254"/>
    </location>
</feature>
<feature type="transmembrane region" description="Helical" evidence="1">
    <location>
        <begin position="547"/>
        <end position="566"/>
    </location>
</feature>
<feature type="transmembrane region" description="Helical" evidence="1">
    <location>
        <begin position="1094"/>
        <end position="1115"/>
    </location>
</feature>
<feature type="transmembrane region" description="Helical" evidence="1">
    <location>
        <begin position="696"/>
        <end position="718"/>
    </location>
</feature>
<feature type="transmembrane region" description="Helical" evidence="1">
    <location>
        <begin position="355"/>
        <end position="375"/>
    </location>
</feature>
<feature type="transmembrane region" description="Helical" evidence="1">
    <location>
        <begin position="387"/>
        <end position="412"/>
    </location>
</feature>
<dbReference type="EMBL" id="JAUQYP010000001">
    <property type="protein sequence ID" value="MDO8105977.1"/>
    <property type="molecule type" value="Genomic_DNA"/>
</dbReference>
<keyword evidence="1" id="KW-0812">Transmembrane</keyword>